<protein>
    <submittedName>
        <fullName evidence="1">Uncharacterized protein</fullName>
    </submittedName>
</protein>
<proteinExistence type="predicted"/>
<organism evidence="1 2">
    <name type="scientific">Petrolisthes manimaculis</name>
    <dbReference type="NCBI Taxonomy" id="1843537"/>
    <lineage>
        <taxon>Eukaryota</taxon>
        <taxon>Metazoa</taxon>
        <taxon>Ecdysozoa</taxon>
        <taxon>Arthropoda</taxon>
        <taxon>Crustacea</taxon>
        <taxon>Multicrustacea</taxon>
        <taxon>Malacostraca</taxon>
        <taxon>Eumalacostraca</taxon>
        <taxon>Eucarida</taxon>
        <taxon>Decapoda</taxon>
        <taxon>Pleocyemata</taxon>
        <taxon>Anomura</taxon>
        <taxon>Galatheoidea</taxon>
        <taxon>Porcellanidae</taxon>
        <taxon>Petrolisthes</taxon>
    </lineage>
</organism>
<accession>A0AAE1ND40</accession>
<gene>
    <name evidence="1" type="ORF">Pmani_039752</name>
</gene>
<evidence type="ECO:0000313" key="2">
    <source>
        <dbReference type="Proteomes" id="UP001292094"/>
    </source>
</evidence>
<reference evidence="1" key="1">
    <citation type="submission" date="2023-11" db="EMBL/GenBank/DDBJ databases">
        <title>Genome assemblies of two species of porcelain crab, Petrolisthes cinctipes and Petrolisthes manimaculis (Anomura: Porcellanidae).</title>
        <authorList>
            <person name="Angst P."/>
        </authorList>
    </citation>
    <scope>NUCLEOTIDE SEQUENCE</scope>
    <source>
        <strain evidence="1">PB745_02</strain>
        <tissue evidence="1">Gill</tissue>
    </source>
</reference>
<name>A0AAE1ND40_9EUCA</name>
<sequence>MVIPQPVSIFPFMPFPITGQFSSWPGPFPNLHLPSPYALHYFEFDITSPDSNPVIIPHVAPSILDNCPPLQPQLQSSSTWPIPYCHTTTGPHFSYRHATPPEPHPILPHHHRGPSNISTPPQGPLLIFTPLISYCHTTKGANLITTTPQGPNLIATSPQEPI</sequence>
<dbReference type="EMBL" id="JAWZYT010007041">
    <property type="protein sequence ID" value="KAK4287172.1"/>
    <property type="molecule type" value="Genomic_DNA"/>
</dbReference>
<dbReference type="Proteomes" id="UP001292094">
    <property type="component" value="Unassembled WGS sequence"/>
</dbReference>
<dbReference type="AlphaFoldDB" id="A0AAE1ND40"/>
<comment type="caution">
    <text evidence="1">The sequence shown here is derived from an EMBL/GenBank/DDBJ whole genome shotgun (WGS) entry which is preliminary data.</text>
</comment>
<keyword evidence="2" id="KW-1185">Reference proteome</keyword>
<evidence type="ECO:0000313" key="1">
    <source>
        <dbReference type="EMBL" id="KAK4287172.1"/>
    </source>
</evidence>